<dbReference type="InterPro" id="IPR010710">
    <property type="entry name" value="DUF1289"/>
</dbReference>
<reference evidence="1 2" key="1">
    <citation type="submission" date="2018-01" db="EMBL/GenBank/DDBJ databases">
        <title>Genome sequence of Iodobacter sp. strain PCH194 isolated from Indian Trans-Himalaya.</title>
        <authorList>
            <person name="Kumar V."/>
            <person name="Thakur V."/>
            <person name="Kumar S."/>
            <person name="Singh D."/>
        </authorList>
    </citation>
    <scope>NUCLEOTIDE SEQUENCE [LARGE SCALE GENOMIC DNA]</scope>
    <source>
        <strain evidence="1 2">PCH194</strain>
    </source>
</reference>
<dbReference type="Proteomes" id="UP000515917">
    <property type="component" value="Chromosome"/>
</dbReference>
<dbReference type="PANTHER" id="PTHR35175:SF2">
    <property type="entry name" value="DUF1289 DOMAIN-CONTAINING PROTEIN"/>
    <property type="match status" value="1"/>
</dbReference>
<gene>
    <name evidence="1" type="ORF">C1H71_07955</name>
</gene>
<protein>
    <submittedName>
        <fullName evidence="1">DUF1289 domain-containing protein</fullName>
    </submittedName>
</protein>
<proteinExistence type="predicted"/>
<sequence length="114" mass="12731">MTPLPSPCISQCKLDAEQNCIGCRRSLDEIRLWPKASEAEKKQIWQRLLALPMLEKRKQCQNCRTEFSCGSGGKQGCWCMDFPPVLSITTATGDCYCPSCLTAVIAERELAQSK</sequence>
<evidence type="ECO:0000313" key="1">
    <source>
        <dbReference type="EMBL" id="QBC43478.1"/>
    </source>
</evidence>
<accession>A0A7G3G8P1</accession>
<dbReference type="AlphaFoldDB" id="A0A7G3G8P1"/>
<keyword evidence="2" id="KW-1185">Reference proteome</keyword>
<evidence type="ECO:0000313" key="2">
    <source>
        <dbReference type="Proteomes" id="UP000515917"/>
    </source>
</evidence>
<dbReference type="KEGG" id="ifl:C1H71_07955"/>
<organism evidence="1 2">
    <name type="scientific">Iodobacter fluviatilis</name>
    <dbReference type="NCBI Taxonomy" id="537"/>
    <lineage>
        <taxon>Bacteria</taxon>
        <taxon>Pseudomonadati</taxon>
        <taxon>Pseudomonadota</taxon>
        <taxon>Betaproteobacteria</taxon>
        <taxon>Neisseriales</taxon>
        <taxon>Chitinibacteraceae</taxon>
        <taxon>Iodobacter</taxon>
    </lineage>
</organism>
<dbReference type="EMBL" id="CP025781">
    <property type="protein sequence ID" value="QBC43478.1"/>
    <property type="molecule type" value="Genomic_DNA"/>
</dbReference>
<name>A0A7G3G8P1_9NEIS</name>
<dbReference type="Pfam" id="PF06945">
    <property type="entry name" value="DUF1289"/>
    <property type="match status" value="1"/>
</dbReference>
<dbReference type="PANTHER" id="PTHR35175">
    <property type="entry name" value="DUF1289 DOMAIN-CONTAINING PROTEIN"/>
    <property type="match status" value="1"/>
</dbReference>
<dbReference type="RefSeq" id="WP_130106058.1">
    <property type="nucleotide sequence ID" value="NZ_CP025781.1"/>
</dbReference>